<keyword evidence="2" id="KW-1185">Reference proteome</keyword>
<dbReference type="Proteomes" id="UP000000768">
    <property type="component" value="Chromosome 4"/>
</dbReference>
<accession>A0A194YSD2</accession>
<evidence type="ECO:0000313" key="2">
    <source>
        <dbReference type="Proteomes" id="UP000000768"/>
    </source>
</evidence>
<sequence>MHENSAGLAGYHPNPEKISRGVHTCAPARRGVLLSLLCARSCLSLRASHEETTENRSADETGDQNAPLLIRIRLFRAKEPQQHSCFACLWCSLDLAMYNYYGAWSQRALLEGCEMTSLGRSQIASLTGVLFVNK</sequence>
<dbReference type="Gramene" id="KXG30735">
    <property type="protein sequence ID" value="KXG30735"/>
    <property type="gene ID" value="SORBI_3004G233400"/>
</dbReference>
<protein>
    <submittedName>
        <fullName evidence="1">Uncharacterized protein</fullName>
    </submittedName>
</protein>
<reference evidence="1 2" key="1">
    <citation type="journal article" date="2009" name="Nature">
        <title>The Sorghum bicolor genome and the diversification of grasses.</title>
        <authorList>
            <person name="Paterson A.H."/>
            <person name="Bowers J.E."/>
            <person name="Bruggmann R."/>
            <person name="Dubchak I."/>
            <person name="Grimwood J."/>
            <person name="Gundlach H."/>
            <person name="Haberer G."/>
            <person name="Hellsten U."/>
            <person name="Mitros T."/>
            <person name="Poliakov A."/>
            <person name="Schmutz J."/>
            <person name="Spannagl M."/>
            <person name="Tang H."/>
            <person name="Wang X."/>
            <person name="Wicker T."/>
            <person name="Bharti A.K."/>
            <person name="Chapman J."/>
            <person name="Feltus F.A."/>
            <person name="Gowik U."/>
            <person name="Grigoriev I.V."/>
            <person name="Lyons E."/>
            <person name="Maher C.A."/>
            <person name="Martis M."/>
            <person name="Narechania A."/>
            <person name="Otillar R.P."/>
            <person name="Penning B.W."/>
            <person name="Salamov A.A."/>
            <person name="Wang Y."/>
            <person name="Zhang L."/>
            <person name="Carpita N.C."/>
            <person name="Freeling M."/>
            <person name="Gingle A.R."/>
            <person name="Hash C.T."/>
            <person name="Keller B."/>
            <person name="Klein P."/>
            <person name="Kresovich S."/>
            <person name="McCann M.C."/>
            <person name="Ming R."/>
            <person name="Peterson D.G."/>
            <person name="Mehboob-ur-Rahman"/>
            <person name="Ware D."/>
            <person name="Westhoff P."/>
            <person name="Mayer K.F."/>
            <person name="Messing J."/>
            <person name="Rokhsar D.S."/>
        </authorList>
    </citation>
    <scope>NUCLEOTIDE SEQUENCE [LARGE SCALE GENOMIC DNA]</scope>
    <source>
        <strain evidence="2">cv. BTx623</strain>
    </source>
</reference>
<dbReference type="EMBL" id="CM000763">
    <property type="protein sequence ID" value="KXG30735.1"/>
    <property type="molecule type" value="Genomic_DNA"/>
</dbReference>
<organism evidence="1 2">
    <name type="scientific">Sorghum bicolor</name>
    <name type="common">Sorghum</name>
    <name type="synonym">Sorghum vulgare</name>
    <dbReference type="NCBI Taxonomy" id="4558"/>
    <lineage>
        <taxon>Eukaryota</taxon>
        <taxon>Viridiplantae</taxon>
        <taxon>Streptophyta</taxon>
        <taxon>Embryophyta</taxon>
        <taxon>Tracheophyta</taxon>
        <taxon>Spermatophyta</taxon>
        <taxon>Magnoliopsida</taxon>
        <taxon>Liliopsida</taxon>
        <taxon>Poales</taxon>
        <taxon>Poaceae</taxon>
        <taxon>PACMAD clade</taxon>
        <taxon>Panicoideae</taxon>
        <taxon>Andropogonodae</taxon>
        <taxon>Andropogoneae</taxon>
        <taxon>Sorghinae</taxon>
        <taxon>Sorghum</taxon>
    </lineage>
</organism>
<reference evidence="2" key="2">
    <citation type="journal article" date="2018" name="Plant J.">
        <title>The Sorghum bicolor reference genome: improved assembly, gene annotations, a transcriptome atlas, and signatures of genome organization.</title>
        <authorList>
            <person name="McCormick R.F."/>
            <person name="Truong S.K."/>
            <person name="Sreedasyam A."/>
            <person name="Jenkins J."/>
            <person name="Shu S."/>
            <person name="Sims D."/>
            <person name="Kennedy M."/>
            <person name="Amirebrahimi M."/>
            <person name="Weers B.D."/>
            <person name="McKinley B."/>
            <person name="Mattison A."/>
            <person name="Morishige D.T."/>
            <person name="Grimwood J."/>
            <person name="Schmutz J."/>
            <person name="Mullet J.E."/>
        </authorList>
    </citation>
    <scope>NUCLEOTIDE SEQUENCE [LARGE SCALE GENOMIC DNA]</scope>
    <source>
        <strain evidence="2">cv. BTx623</strain>
    </source>
</reference>
<dbReference type="InParanoid" id="A0A194YSD2"/>
<name>A0A194YSD2_SORBI</name>
<proteinExistence type="predicted"/>
<gene>
    <name evidence="1" type="ORF">SORBI_3004G233400</name>
</gene>
<evidence type="ECO:0000313" key="1">
    <source>
        <dbReference type="EMBL" id="KXG30735.1"/>
    </source>
</evidence>
<dbReference type="AlphaFoldDB" id="A0A194YSD2"/>